<dbReference type="SUPFAM" id="SSF111321">
    <property type="entry name" value="AF1104-like"/>
    <property type="match status" value="1"/>
</dbReference>
<gene>
    <name evidence="2" type="ORF">CDV28_14013</name>
</gene>
<evidence type="ECO:0000313" key="3">
    <source>
        <dbReference type="Proteomes" id="UP000316238"/>
    </source>
</evidence>
<reference evidence="2" key="1">
    <citation type="submission" date="2017-07" db="EMBL/GenBank/DDBJ databases">
        <title>The cable genome - Insights into the physiology and evolution of filamentous bacteria capable of sulfide oxidation via long distance electron transfer.</title>
        <authorList>
            <person name="Thorup C."/>
            <person name="Bjerg J.T."/>
            <person name="Schreiber L."/>
            <person name="Nielsen L.P."/>
            <person name="Kjeldsen K.U."/>
            <person name="Boesen T."/>
            <person name="Boggild A."/>
            <person name="Meysman F."/>
            <person name="Geelhoed J."/>
            <person name="Schramm A."/>
        </authorList>
    </citation>
    <scope>NUCLEOTIDE SEQUENCE [LARGE SCALE GENOMIC DNA]</scope>
    <source>
        <strain evidence="2">GS</strain>
    </source>
</reference>
<proteinExistence type="predicted"/>
<dbReference type="Gene3D" id="1.10.285.20">
    <property type="entry name" value="Uncharacterised protein PF01937, DUF89, domain 2"/>
    <property type="match status" value="1"/>
</dbReference>
<protein>
    <recommendedName>
        <fullName evidence="1">Damage-control phosphatase ARMT1-like metal-binding domain-containing protein</fullName>
    </recommendedName>
</protein>
<dbReference type="PIRSF" id="PIRSF006593">
    <property type="entry name" value="UCP006593"/>
    <property type="match status" value="1"/>
</dbReference>
<evidence type="ECO:0000313" key="2">
    <source>
        <dbReference type="EMBL" id="TAA74086.1"/>
    </source>
</evidence>
<comment type="caution">
    <text evidence="2">The sequence shown here is derived from an EMBL/GenBank/DDBJ whole genome shotgun (WGS) entry which is preliminary data.</text>
</comment>
<feature type="domain" description="Damage-control phosphatase ARMT1-like metal-binding" evidence="1">
    <location>
        <begin position="5"/>
        <end position="273"/>
    </location>
</feature>
<sequence>MQTTLDCLVCFMKQARSTGLLAGADVATQRCLCNEAGRFIAAADTNLSPPENAIALYETFARVLGSRDPFARVKRESNELALSLRDAIRAQIAAADDPLRAAVQAAIGGNIIDYAAQHTFDAAQTMQDCFQREFAIDDYPALQEAISKAGRKILYLCDNCGEIVFDALLIEQLQRLGCQVTAAVRGFPIINDATLEDARLCGLDRLCLVISNGTACPGTPLAQCSEEFQAHFQAADIIISKGMGNFETLSEVSAPIFFLFTVKCAEVAKHVTERQQLAPGILKGEGEMVLLRQRTVCSN</sequence>
<dbReference type="Pfam" id="PF01937">
    <property type="entry name" value="ARMT1-like_dom"/>
    <property type="match status" value="1"/>
</dbReference>
<dbReference type="InterPro" id="IPR014444">
    <property type="entry name" value="PH1575-like"/>
</dbReference>
<dbReference type="EMBL" id="NQJD01000040">
    <property type="protein sequence ID" value="TAA74086.1"/>
    <property type="molecule type" value="Genomic_DNA"/>
</dbReference>
<dbReference type="InterPro" id="IPR002791">
    <property type="entry name" value="ARMT1-like_metal-bd"/>
</dbReference>
<name>A0A521FZ97_9BACT</name>
<dbReference type="AlphaFoldDB" id="A0A521FZ97"/>
<keyword evidence="3" id="KW-1185">Reference proteome</keyword>
<dbReference type="Proteomes" id="UP000316238">
    <property type="component" value="Unassembled WGS sequence"/>
</dbReference>
<accession>A0A521FZ97</accession>
<dbReference type="InterPro" id="IPR036075">
    <property type="entry name" value="ARMT-1-like_metal-bd_sf"/>
</dbReference>
<evidence type="ECO:0000259" key="1">
    <source>
        <dbReference type="Pfam" id="PF01937"/>
    </source>
</evidence>
<organism evidence="2 3">
    <name type="scientific">Candidatus Electronema aureum</name>
    <dbReference type="NCBI Taxonomy" id="2005002"/>
    <lineage>
        <taxon>Bacteria</taxon>
        <taxon>Pseudomonadati</taxon>
        <taxon>Thermodesulfobacteriota</taxon>
        <taxon>Desulfobulbia</taxon>
        <taxon>Desulfobulbales</taxon>
        <taxon>Desulfobulbaceae</taxon>
        <taxon>Candidatus Electronema</taxon>
    </lineage>
</organism>
<dbReference type="Gene3D" id="3.40.50.10880">
    <property type="entry name" value="Uncharacterised protein PF01937, DUF89, domain 3"/>
    <property type="match status" value="1"/>
</dbReference>